<sequence length="332" mass="35670">MLSTVNDDSSSSAFSDCNSDRSGEFPTASWESRRRLLVACTDDCIRQMVLNLESSSIEDRKQATMEIRLLAKNKQENRLKIARAGAIKPLISLISSADLELQEYAVTAVLNLSLCDENKEVMASSGAVRPLVGALERGTPTAKENAACALVRLSQREEQKVAIGRAGAIPALVRLLEGGGVRGKKDAATALYSLCLAGENRARAVRAGAVRALVELMAELRLGVAEKAAYVASVVVMSAEGREAVVEEGGIPVLVEMVEVGTQRQKEIAVGVLLQICQESVVYRLMVSREGAIPPLVSFSHSHANKKAEKLIELLRQPRSANVTCRTSQISA</sequence>
<dbReference type="InterPro" id="IPR000225">
    <property type="entry name" value="Armadillo"/>
</dbReference>
<dbReference type="InterPro" id="IPR011989">
    <property type="entry name" value="ARM-like"/>
</dbReference>
<evidence type="ECO:0000256" key="1">
    <source>
        <dbReference type="ARBA" id="ARBA00022737"/>
    </source>
</evidence>
<dbReference type="Gene3D" id="1.25.10.10">
    <property type="entry name" value="Leucine-rich Repeat Variant"/>
    <property type="match status" value="2"/>
</dbReference>
<dbReference type="PANTHER" id="PTHR23315">
    <property type="entry name" value="U BOX DOMAIN-CONTAINING"/>
    <property type="match status" value="1"/>
</dbReference>
<evidence type="ECO:0000313" key="6">
    <source>
        <dbReference type="EMBL" id="KAL2346473.1"/>
    </source>
</evidence>
<feature type="domain" description="U-box" evidence="5">
    <location>
        <begin position="53"/>
        <end position="297"/>
    </location>
</feature>
<keyword evidence="2" id="KW-0833">Ubl conjugation pathway</keyword>
<feature type="repeat" description="ARM" evidence="3">
    <location>
        <begin position="85"/>
        <end position="127"/>
    </location>
</feature>
<dbReference type="InterPro" id="IPR058678">
    <property type="entry name" value="ARM_PUB"/>
</dbReference>
<evidence type="ECO:0000259" key="5">
    <source>
        <dbReference type="Pfam" id="PF25598"/>
    </source>
</evidence>
<name>A0ABD1NFX9_9FABA</name>
<feature type="region of interest" description="Disordered" evidence="4">
    <location>
        <begin position="1"/>
        <end position="26"/>
    </location>
</feature>
<keyword evidence="1" id="KW-0677">Repeat</keyword>
<dbReference type="Proteomes" id="UP001603857">
    <property type="component" value="Unassembled WGS sequence"/>
</dbReference>
<comment type="caution">
    <text evidence="6">The sequence shown here is derived from an EMBL/GenBank/DDBJ whole genome shotgun (WGS) entry which is preliminary data.</text>
</comment>
<dbReference type="PANTHER" id="PTHR23315:SF64">
    <property type="entry name" value="ARM REPEAT SUPERFAMILY PROTEIN"/>
    <property type="match status" value="1"/>
</dbReference>
<dbReference type="InterPro" id="IPR016024">
    <property type="entry name" value="ARM-type_fold"/>
</dbReference>
<feature type="compositionally biased region" description="Low complexity" evidence="4">
    <location>
        <begin position="7"/>
        <end position="17"/>
    </location>
</feature>
<protein>
    <recommendedName>
        <fullName evidence="5">U-box domain-containing protein</fullName>
    </recommendedName>
</protein>
<evidence type="ECO:0000313" key="7">
    <source>
        <dbReference type="Proteomes" id="UP001603857"/>
    </source>
</evidence>
<evidence type="ECO:0000256" key="4">
    <source>
        <dbReference type="SAM" id="MobiDB-lite"/>
    </source>
</evidence>
<dbReference type="AlphaFoldDB" id="A0ABD1NFX9"/>
<keyword evidence="7" id="KW-1185">Reference proteome</keyword>
<dbReference type="SUPFAM" id="SSF48371">
    <property type="entry name" value="ARM repeat"/>
    <property type="match status" value="1"/>
</dbReference>
<reference evidence="6 7" key="1">
    <citation type="submission" date="2024-08" db="EMBL/GenBank/DDBJ databases">
        <title>Insights into the chromosomal genome structure of Flemingia macrophylla.</title>
        <authorList>
            <person name="Ding Y."/>
            <person name="Zhao Y."/>
            <person name="Bi W."/>
            <person name="Wu M."/>
            <person name="Zhao G."/>
            <person name="Gong Y."/>
            <person name="Li W."/>
            <person name="Zhang P."/>
        </authorList>
    </citation>
    <scope>NUCLEOTIDE SEQUENCE [LARGE SCALE GENOMIC DNA]</scope>
    <source>
        <strain evidence="6">DYQJB</strain>
        <tissue evidence="6">Leaf</tissue>
    </source>
</reference>
<evidence type="ECO:0000256" key="3">
    <source>
        <dbReference type="PROSITE-ProRule" id="PRU00259"/>
    </source>
</evidence>
<dbReference type="Pfam" id="PF25598">
    <property type="entry name" value="ARM_PUB"/>
    <property type="match status" value="1"/>
</dbReference>
<dbReference type="PROSITE" id="PS50176">
    <property type="entry name" value="ARM_REPEAT"/>
    <property type="match status" value="2"/>
</dbReference>
<evidence type="ECO:0000256" key="2">
    <source>
        <dbReference type="ARBA" id="ARBA00022786"/>
    </source>
</evidence>
<dbReference type="SMART" id="SM00185">
    <property type="entry name" value="ARM"/>
    <property type="match status" value="5"/>
</dbReference>
<feature type="repeat" description="ARM" evidence="3">
    <location>
        <begin position="167"/>
        <end position="209"/>
    </location>
</feature>
<dbReference type="FunFam" id="1.25.10.10:FF:000418">
    <property type="entry name" value="U-box domain-containing protein 4"/>
    <property type="match status" value="1"/>
</dbReference>
<dbReference type="EMBL" id="JBGMDY010000001">
    <property type="protein sequence ID" value="KAL2346473.1"/>
    <property type="molecule type" value="Genomic_DNA"/>
</dbReference>
<proteinExistence type="predicted"/>
<accession>A0ABD1NFX9</accession>
<organism evidence="6 7">
    <name type="scientific">Flemingia macrophylla</name>
    <dbReference type="NCBI Taxonomy" id="520843"/>
    <lineage>
        <taxon>Eukaryota</taxon>
        <taxon>Viridiplantae</taxon>
        <taxon>Streptophyta</taxon>
        <taxon>Embryophyta</taxon>
        <taxon>Tracheophyta</taxon>
        <taxon>Spermatophyta</taxon>
        <taxon>Magnoliopsida</taxon>
        <taxon>eudicotyledons</taxon>
        <taxon>Gunneridae</taxon>
        <taxon>Pentapetalae</taxon>
        <taxon>rosids</taxon>
        <taxon>fabids</taxon>
        <taxon>Fabales</taxon>
        <taxon>Fabaceae</taxon>
        <taxon>Papilionoideae</taxon>
        <taxon>50 kb inversion clade</taxon>
        <taxon>NPAAA clade</taxon>
        <taxon>indigoferoid/millettioid clade</taxon>
        <taxon>Phaseoleae</taxon>
        <taxon>Flemingia</taxon>
    </lineage>
</organism>
<gene>
    <name evidence="6" type="ORF">Fmac_000473</name>
</gene>